<dbReference type="AlphaFoldDB" id="A0AAE3WDK8"/>
<name>A0AAE3WDK8_9RHOB</name>
<proteinExistence type="predicted"/>
<reference evidence="1" key="1">
    <citation type="submission" date="2022-07" db="EMBL/GenBank/DDBJ databases">
        <authorList>
            <person name="Otstavnykh N."/>
            <person name="Isaeva M."/>
            <person name="Bystritskaya E."/>
        </authorList>
    </citation>
    <scope>NUCLEOTIDE SEQUENCE</scope>
    <source>
        <strain evidence="1">KCTC 52189</strain>
    </source>
</reference>
<keyword evidence="2" id="KW-1185">Reference proteome</keyword>
<dbReference type="EMBL" id="JANHAX010000003">
    <property type="protein sequence ID" value="MDQ2090563.1"/>
    <property type="molecule type" value="Genomic_DNA"/>
</dbReference>
<dbReference type="RefSeq" id="WP_306735839.1">
    <property type="nucleotide sequence ID" value="NZ_JANHAX010000003.1"/>
</dbReference>
<gene>
    <name evidence="1" type="ORF">NO357_11690</name>
</gene>
<organism evidence="1 2">
    <name type="scientific">Marimonas arenosa</name>
    <dbReference type="NCBI Taxonomy" id="1795305"/>
    <lineage>
        <taxon>Bacteria</taxon>
        <taxon>Pseudomonadati</taxon>
        <taxon>Pseudomonadota</taxon>
        <taxon>Alphaproteobacteria</taxon>
        <taxon>Rhodobacterales</taxon>
        <taxon>Paracoccaceae</taxon>
        <taxon>Marimonas</taxon>
    </lineage>
</organism>
<reference evidence="1" key="2">
    <citation type="submission" date="2023-02" db="EMBL/GenBank/DDBJ databases">
        <title>'Rhodoalgimonas zhirmunskyi' gen. nov., isolated from a red alga.</title>
        <authorList>
            <person name="Nedashkovskaya O.I."/>
            <person name="Otstavnykh N.Y."/>
            <person name="Bystritskaya E.P."/>
            <person name="Balabanova L.A."/>
            <person name="Isaeva M.P."/>
        </authorList>
    </citation>
    <scope>NUCLEOTIDE SEQUENCE</scope>
    <source>
        <strain evidence="1">KCTC 52189</strain>
    </source>
</reference>
<evidence type="ECO:0000313" key="2">
    <source>
        <dbReference type="Proteomes" id="UP001226762"/>
    </source>
</evidence>
<dbReference type="Proteomes" id="UP001226762">
    <property type="component" value="Unassembled WGS sequence"/>
</dbReference>
<accession>A0AAE3WDK8</accession>
<comment type="caution">
    <text evidence="1">The sequence shown here is derived from an EMBL/GenBank/DDBJ whole genome shotgun (WGS) entry which is preliminary data.</text>
</comment>
<sequence length="154" mass="16786">MSRLLDDLAAVTDAAYRADLAGLKSIVAEEDELRRNLANLAAEERRSATADPDRVLALNQIGGDILWRAWVGRKREALNLRLATVIARKLAAAQAVLNSFGRSSIAEDLRRQAGEKHRSEQATRRTIADQTLMTLTAGRTRPGIRIGTGGNSAR</sequence>
<evidence type="ECO:0000313" key="1">
    <source>
        <dbReference type="EMBL" id="MDQ2090563.1"/>
    </source>
</evidence>
<protein>
    <submittedName>
        <fullName evidence="1">Uncharacterized protein</fullName>
    </submittedName>
</protein>